<dbReference type="PROSITE" id="PS01124">
    <property type="entry name" value="HTH_ARAC_FAMILY_2"/>
    <property type="match status" value="1"/>
</dbReference>
<comment type="subcellular location">
    <subcellularLocation>
        <location evidence="1">Cytoplasm</location>
    </subcellularLocation>
</comment>
<dbReference type="InterPro" id="IPR001789">
    <property type="entry name" value="Sig_transdc_resp-reg_receiver"/>
</dbReference>
<dbReference type="SMART" id="SM00448">
    <property type="entry name" value="REC"/>
    <property type="match status" value="1"/>
</dbReference>
<dbReference type="InterPro" id="IPR018060">
    <property type="entry name" value="HTH_AraC"/>
</dbReference>
<dbReference type="PRINTS" id="PR00032">
    <property type="entry name" value="HTHARAC"/>
</dbReference>
<reference evidence="11 12" key="1">
    <citation type="journal article" date="2023" name="Genome Announc.">
        <title>Pan-Genome Analyses of the Genus Cohnella and Proposal of the Novel Species Cohnella silvisoli sp. nov., Isolated from Forest Soil.</title>
        <authorList>
            <person name="Wang C."/>
            <person name="Mao L."/>
            <person name="Bao G."/>
            <person name="Zhu H."/>
        </authorList>
    </citation>
    <scope>NUCLEOTIDE SEQUENCE [LARGE SCALE GENOMIC DNA]</scope>
    <source>
        <strain evidence="11 12">NL03-T5-1</strain>
    </source>
</reference>
<evidence type="ECO:0000256" key="5">
    <source>
        <dbReference type="ARBA" id="ARBA00023015"/>
    </source>
</evidence>
<dbReference type="Proteomes" id="UP001493487">
    <property type="component" value="Unassembled WGS sequence"/>
</dbReference>
<keyword evidence="6" id="KW-0238">DNA-binding</keyword>
<dbReference type="Pfam" id="PF00072">
    <property type="entry name" value="Response_reg"/>
    <property type="match status" value="1"/>
</dbReference>
<evidence type="ECO:0000256" key="6">
    <source>
        <dbReference type="ARBA" id="ARBA00023125"/>
    </source>
</evidence>
<dbReference type="Gene3D" id="1.10.10.60">
    <property type="entry name" value="Homeodomain-like"/>
    <property type="match status" value="2"/>
</dbReference>
<keyword evidence="7" id="KW-0804">Transcription</keyword>
<feature type="domain" description="HTH araC/xylS-type" evidence="9">
    <location>
        <begin position="429"/>
        <end position="527"/>
    </location>
</feature>
<dbReference type="Pfam" id="PF12833">
    <property type="entry name" value="HTH_18"/>
    <property type="match status" value="1"/>
</dbReference>
<dbReference type="SUPFAM" id="SSF52172">
    <property type="entry name" value="CheY-like"/>
    <property type="match status" value="1"/>
</dbReference>
<evidence type="ECO:0000256" key="4">
    <source>
        <dbReference type="ARBA" id="ARBA00023012"/>
    </source>
</evidence>
<evidence type="ECO:0000256" key="2">
    <source>
        <dbReference type="ARBA" id="ARBA00022490"/>
    </source>
</evidence>
<dbReference type="InterPro" id="IPR020449">
    <property type="entry name" value="Tscrpt_reg_AraC-type_HTH"/>
</dbReference>
<evidence type="ECO:0000256" key="7">
    <source>
        <dbReference type="ARBA" id="ARBA00023163"/>
    </source>
</evidence>
<feature type="domain" description="Response regulatory" evidence="10">
    <location>
        <begin position="3"/>
        <end position="120"/>
    </location>
</feature>
<protein>
    <submittedName>
        <fullName evidence="11">Response regulator</fullName>
    </submittedName>
</protein>
<dbReference type="PROSITE" id="PS50110">
    <property type="entry name" value="RESPONSE_REGULATORY"/>
    <property type="match status" value="1"/>
</dbReference>
<keyword evidence="2" id="KW-0963">Cytoplasm</keyword>
<dbReference type="Gene3D" id="3.30.70.270">
    <property type="match status" value="1"/>
</dbReference>
<dbReference type="InterPro" id="IPR011006">
    <property type="entry name" value="CheY-like_superfamily"/>
</dbReference>
<keyword evidence="5" id="KW-0805">Transcription regulation</keyword>
<dbReference type="InterPro" id="IPR009057">
    <property type="entry name" value="Homeodomain-like_sf"/>
</dbReference>
<dbReference type="PANTHER" id="PTHR42713">
    <property type="entry name" value="HISTIDINE KINASE-RELATED"/>
    <property type="match status" value="1"/>
</dbReference>
<keyword evidence="12" id="KW-1185">Reference proteome</keyword>
<proteinExistence type="predicted"/>
<accession>A0ABV1KSZ1</accession>
<comment type="caution">
    <text evidence="11">The sequence shown here is derived from an EMBL/GenBank/DDBJ whole genome shotgun (WGS) entry which is preliminary data.</text>
</comment>
<dbReference type="InterPro" id="IPR051552">
    <property type="entry name" value="HptR"/>
</dbReference>
<organism evidence="11 12">
    <name type="scientific">Cohnella silvisoli</name>
    <dbReference type="NCBI Taxonomy" id="2873699"/>
    <lineage>
        <taxon>Bacteria</taxon>
        <taxon>Bacillati</taxon>
        <taxon>Bacillota</taxon>
        <taxon>Bacilli</taxon>
        <taxon>Bacillales</taxon>
        <taxon>Paenibacillaceae</taxon>
        <taxon>Cohnella</taxon>
    </lineage>
</organism>
<dbReference type="EMBL" id="JASKHM010000004">
    <property type="protein sequence ID" value="MEQ4482572.1"/>
    <property type="molecule type" value="Genomic_DNA"/>
</dbReference>
<evidence type="ECO:0000313" key="12">
    <source>
        <dbReference type="Proteomes" id="UP001493487"/>
    </source>
</evidence>
<dbReference type="SMART" id="SM00342">
    <property type="entry name" value="HTH_ARAC"/>
    <property type="match status" value="1"/>
</dbReference>
<gene>
    <name evidence="11" type="ORF">QJS35_09215</name>
</gene>
<evidence type="ECO:0000313" key="11">
    <source>
        <dbReference type="EMBL" id="MEQ4482572.1"/>
    </source>
</evidence>
<dbReference type="InterPro" id="IPR041522">
    <property type="entry name" value="CdaR_GGDEF"/>
</dbReference>
<dbReference type="PANTHER" id="PTHR42713:SF3">
    <property type="entry name" value="TRANSCRIPTIONAL REGULATORY PROTEIN HPTR"/>
    <property type="match status" value="1"/>
</dbReference>
<keyword evidence="4" id="KW-0902">Two-component regulatory system</keyword>
<evidence type="ECO:0000256" key="3">
    <source>
        <dbReference type="ARBA" id="ARBA00022553"/>
    </source>
</evidence>
<sequence length="538" mass="61860">MYRVLIAEDEILVRVGLRNSIDWAKLGMEVIAAVADGAEAWDVYVKEKPDIIITDIKMPIMDGMKLIQQIREKDEHTKIVILTALEEFDLVRQAISLGVTDYMLKLTMTPDQMENVLLKVKEKMVEQQRRTSAIPPLNEQVWLENLIKDFMFRQLYSTPEFTELLKQTNKQLPDQKLLMMVVDVDHFHVLQKRFNDENGDLIKSSLLNVLNEVLMMYNRGLVIHIEPWRYMLLLSMHDLHSELKIQQLIAEMAGHIQKVMNTFFNVTVTFGVSPMRNGFQHIPKQYAECLEALAYKFVLGGDRLIHKAEVRIDAVNDLVESKLDKLTKHSALFGDEKFQKQWDSKIKAYLQRDNPHDRNALNALMTQLLQLPVVYFALTGSEADQIAFAAHEKLASSESLEEAVSAIIDAMDRLASRIKSRQTFSKAVADAIEIIHLHYNEELSSSDLAAQVSMSTNYFGTLFRKETGLSVVDYTNSYRIAKSMELMNTTMMKTYEIAHLVGFSDHSYFSRVFRKETGLNPTEYRKRRDSVLAQGNRP</sequence>
<evidence type="ECO:0000256" key="1">
    <source>
        <dbReference type="ARBA" id="ARBA00004496"/>
    </source>
</evidence>
<keyword evidence="3 8" id="KW-0597">Phosphoprotein</keyword>
<dbReference type="Pfam" id="PF17853">
    <property type="entry name" value="GGDEF_2"/>
    <property type="match status" value="1"/>
</dbReference>
<dbReference type="InterPro" id="IPR043128">
    <property type="entry name" value="Rev_trsase/Diguanyl_cyclase"/>
</dbReference>
<dbReference type="RefSeq" id="WP_232184687.1">
    <property type="nucleotide sequence ID" value="NZ_JAIOAP010000003.1"/>
</dbReference>
<dbReference type="CDD" id="cd17536">
    <property type="entry name" value="REC_YesN-like"/>
    <property type="match status" value="1"/>
</dbReference>
<dbReference type="InterPro" id="IPR029787">
    <property type="entry name" value="Nucleotide_cyclase"/>
</dbReference>
<evidence type="ECO:0000256" key="8">
    <source>
        <dbReference type="PROSITE-ProRule" id="PRU00169"/>
    </source>
</evidence>
<feature type="modified residue" description="4-aspartylphosphate" evidence="8">
    <location>
        <position position="55"/>
    </location>
</feature>
<evidence type="ECO:0000259" key="10">
    <source>
        <dbReference type="PROSITE" id="PS50110"/>
    </source>
</evidence>
<name>A0ABV1KSZ1_9BACL</name>
<dbReference type="SUPFAM" id="SSF55073">
    <property type="entry name" value="Nucleotide cyclase"/>
    <property type="match status" value="1"/>
</dbReference>
<dbReference type="SUPFAM" id="SSF46689">
    <property type="entry name" value="Homeodomain-like"/>
    <property type="match status" value="2"/>
</dbReference>
<evidence type="ECO:0000259" key="9">
    <source>
        <dbReference type="PROSITE" id="PS01124"/>
    </source>
</evidence>
<dbReference type="Gene3D" id="3.40.50.2300">
    <property type="match status" value="1"/>
</dbReference>